<name>A0ABZ2C182_9PROT</name>
<proteinExistence type="predicted"/>
<gene>
    <name evidence="1" type="ORF">Bealeia1_00393</name>
</gene>
<dbReference type="EMBL" id="CP133270">
    <property type="protein sequence ID" value="WVX66219.1"/>
    <property type="molecule type" value="Genomic_DNA"/>
</dbReference>
<dbReference type="PANTHER" id="PTHR38075:SF1">
    <property type="entry name" value="DUF4139 DOMAIN-CONTAINING PROTEIN"/>
    <property type="match status" value="1"/>
</dbReference>
<keyword evidence="2" id="KW-1185">Reference proteome</keyword>
<accession>A0ABZ2C182</accession>
<dbReference type="Proteomes" id="UP001330434">
    <property type="component" value="Chromosome"/>
</dbReference>
<evidence type="ECO:0000313" key="1">
    <source>
        <dbReference type="EMBL" id="WVX66219.1"/>
    </source>
</evidence>
<protein>
    <submittedName>
        <fullName evidence="1">DUF4139 domain-containing protein</fullName>
    </submittedName>
</protein>
<reference evidence="1 2" key="1">
    <citation type="journal article" date="2024" name="Environ. Microbiol.">
        <title>Novel evolutionary insights on the interactions of the Holosporales (Alphaproteobacteria) with eukaryotic hosts from comparative genomics.</title>
        <authorList>
            <person name="Giovannini M."/>
            <person name="Petroni G."/>
            <person name="Castelli M."/>
        </authorList>
    </citation>
    <scope>NUCLEOTIDE SEQUENCE [LARGE SCALE GENOMIC DNA]</scope>
    <source>
        <strain evidence="1 2">US_Bl 15I1</strain>
    </source>
</reference>
<dbReference type="PANTHER" id="PTHR38075">
    <property type="entry name" value="DUF4139 DOMAIN-CONTAINING PROTEIN"/>
    <property type="match status" value="1"/>
</dbReference>
<sequence>MMSVKYGNKVKKRHPESLVSDLIRNHSGYQKILKQVHDDNCGGCNSINVSFLTLIFFLLTPPLSSASTEQNVTQAHQSQIEVTVYPKGQALIHERRSMKLVPGSNKLVLLDIPSSIVKDSVLFRALNDPNQELKLLEYTLKSGPISSQVMLENAIDQEILILPSAGLGNDTLKSKLLGLDGKRAVVQVLNRVQSVPQESLAFEQLPARLSTQPELIIKVESPYVKETEAEIVYLTDGLSWDAAYTVVIHADANFLDLNSWINFHNDSGIELQKAMLNFSDAQSSKEKSTGQIFKIERPTTVADRTSKSVAWVDRDNIRTRKSYRIYPKVNLNKNEEGVVMKPPVETWLSIGNTKDNQLGIPLPAGVVKVYQQGVDANLRFVGENKTPSLGIGDELSLRLSTNPEITADMWQTDFRKLGEQVIETGYRLDIKNNSKISQKVTVVQDMSDKDWLILRETHPHQEKNHQQVLWEIDLPSDGSESLRYRIRQNLME</sequence>
<organism evidence="1 2">
    <name type="scientific">Candidatus Bealeia paramacronuclearis</name>
    <dbReference type="NCBI Taxonomy" id="1921001"/>
    <lineage>
        <taxon>Bacteria</taxon>
        <taxon>Pseudomonadati</taxon>
        <taxon>Pseudomonadota</taxon>
        <taxon>Alphaproteobacteria</taxon>
        <taxon>Holosporales</taxon>
        <taxon>Holosporaceae</taxon>
        <taxon>Candidatus Bealeia</taxon>
    </lineage>
</organism>
<evidence type="ECO:0000313" key="2">
    <source>
        <dbReference type="Proteomes" id="UP001330434"/>
    </source>
</evidence>
<dbReference type="RefSeq" id="WP_331256741.1">
    <property type="nucleotide sequence ID" value="NZ_CP133270.1"/>
</dbReference>